<sequence>MRSCWENELSSFKYPINIIFCRVYFRASARGMKNKARAVVREIERANKLRFGQMPGFHELGFSTKIHIRKANKDTLARKNQ</sequence>
<accession>A0AAV4VWP2</accession>
<dbReference type="Proteomes" id="UP001054945">
    <property type="component" value="Unassembled WGS sequence"/>
</dbReference>
<organism evidence="1 2">
    <name type="scientific">Caerostris extrusa</name>
    <name type="common">Bark spider</name>
    <name type="synonym">Caerostris bankana</name>
    <dbReference type="NCBI Taxonomy" id="172846"/>
    <lineage>
        <taxon>Eukaryota</taxon>
        <taxon>Metazoa</taxon>
        <taxon>Ecdysozoa</taxon>
        <taxon>Arthropoda</taxon>
        <taxon>Chelicerata</taxon>
        <taxon>Arachnida</taxon>
        <taxon>Araneae</taxon>
        <taxon>Araneomorphae</taxon>
        <taxon>Entelegynae</taxon>
        <taxon>Araneoidea</taxon>
        <taxon>Araneidae</taxon>
        <taxon>Caerostris</taxon>
    </lineage>
</organism>
<keyword evidence="2" id="KW-1185">Reference proteome</keyword>
<reference evidence="1 2" key="1">
    <citation type="submission" date="2021-06" db="EMBL/GenBank/DDBJ databases">
        <title>Caerostris extrusa draft genome.</title>
        <authorList>
            <person name="Kono N."/>
            <person name="Arakawa K."/>
        </authorList>
    </citation>
    <scope>NUCLEOTIDE SEQUENCE [LARGE SCALE GENOMIC DNA]</scope>
</reference>
<evidence type="ECO:0000313" key="2">
    <source>
        <dbReference type="Proteomes" id="UP001054945"/>
    </source>
</evidence>
<dbReference type="EMBL" id="BPLR01015116">
    <property type="protein sequence ID" value="GIY73695.1"/>
    <property type="molecule type" value="Genomic_DNA"/>
</dbReference>
<name>A0AAV4VWP2_CAEEX</name>
<proteinExistence type="predicted"/>
<evidence type="ECO:0000313" key="1">
    <source>
        <dbReference type="EMBL" id="GIY73695.1"/>
    </source>
</evidence>
<dbReference type="AlphaFoldDB" id="A0AAV4VWP2"/>
<protein>
    <submittedName>
        <fullName evidence="1">Uncharacterized protein</fullName>
    </submittedName>
</protein>
<comment type="caution">
    <text evidence="1">The sequence shown here is derived from an EMBL/GenBank/DDBJ whole genome shotgun (WGS) entry which is preliminary data.</text>
</comment>
<gene>
    <name evidence="1" type="ORF">CEXT_161821</name>
</gene>